<keyword evidence="4" id="KW-0804">Transcription</keyword>
<organism evidence="6">
    <name type="scientific">Triticum urartu</name>
    <name type="common">Red wild einkorn</name>
    <name type="synonym">Crithodium urartu</name>
    <dbReference type="NCBI Taxonomy" id="4572"/>
    <lineage>
        <taxon>Eukaryota</taxon>
        <taxon>Viridiplantae</taxon>
        <taxon>Streptophyta</taxon>
        <taxon>Embryophyta</taxon>
        <taxon>Tracheophyta</taxon>
        <taxon>Spermatophyta</taxon>
        <taxon>Magnoliopsida</taxon>
        <taxon>Liliopsida</taxon>
        <taxon>Poales</taxon>
        <taxon>Poaceae</taxon>
        <taxon>BOP clade</taxon>
        <taxon>Pooideae</taxon>
        <taxon>Triticodae</taxon>
        <taxon>Triticeae</taxon>
        <taxon>Triticinae</taxon>
        <taxon>Triticum</taxon>
    </lineage>
</organism>
<evidence type="ECO:0000256" key="3">
    <source>
        <dbReference type="ARBA" id="ARBA00023125"/>
    </source>
</evidence>
<evidence type="ECO:0000313" key="6">
    <source>
        <dbReference type="EMBL" id="EMS53273.1"/>
    </source>
</evidence>
<evidence type="ECO:0000256" key="5">
    <source>
        <dbReference type="ARBA" id="ARBA00023242"/>
    </source>
</evidence>
<keyword evidence="2" id="KW-0805">Transcription regulation</keyword>
<accession>M7YRJ4</accession>
<gene>
    <name evidence="6" type="ORF">TRIUR3_29823</name>
</gene>
<name>M7YRJ4_TRIUA</name>
<protein>
    <submittedName>
        <fullName evidence="6">Uncharacterized protein</fullName>
    </submittedName>
</protein>
<dbReference type="EMBL" id="KD196777">
    <property type="protein sequence ID" value="EMS53273.1"/>
    <property type="molecule type" value="Genomic_DNA"/>
</dbReference>
<keyword evidence="5" id="KW-0539">Nucleus</keyword>
<evidence type="ECO:0000256" key="1">
    <source>
        <dbReference type="ARBA" id="ARBA00004123"/>
    </source>
</evidence>
<proteinExistence type="predicted"/>
<dbReference type="GO" id="GO:0003677">
    <property type="term" value="F:DNA binding"/>
    <property type="evidence" value="ECO:0007669"/>
    <property type="project" value="UniProtKB-KW"/>
</dbReference>
<dbReference type="AlphaFoldDB" id="M7YRJ4"/>
<sequence>MAPARKNSVGYNGASRRPFDNYRMEFGHAGRMYWLGTFTSADIAARALADAELVGPPVTIESSPIEAARMVIDERNNICESDDPVFSRSHPVYVQDEWGFYWKKEAEKRENDTEPGPSSSQSKKKKNGGGDKVSGSGRQYRHRKIVVQTAMAVLLLSLLVKCLASVNLRIPKPDPNRLAVDDPTTSPAGEQEEPVRGSTRRQPRISFAQRAGDEGPKQ</sequence>
<dbReference type="InterPro" id="IPR001471">
    <property type="entry name" value="AP2/ERF_dom"/>
</dbReference>
<keyword evidence="3" id="KW-0238">DNA-binding</keyword>
<comment type="subcellular location">
    <subcellularLocation>
        <location evidence="1">Nucleus</location>
    </subcellularLocation>
</comment>
<evidence type="ECO:0000256" key="4">
    <source>
        <dbReference type="ARBA" id="ARBA00023163"/>
    </source>
</evidence>
<reference evidence="6" key="1">
    <citation type="journal article" date="2013" name="Nature">
        <title>Draft genome of the wheat A-genome progenitor Triticum urartu.</title>
        <authorList>
            <person name="Ling H.Q."/>
            <person name="Zhao S."/>
            <person name="Liu D."/>
            <person name="Wang J."/>
            <person name="Sun H."/>
            <person name="Zhang C."/>
            <person name="Fan H."/>
            <person name="Li D."/>
            <person name="Dong L."/>
            <person name="Tao Y."/>
            <person name="Gao C."/>
            <person name="Wu H."/>
            <person name="Li Y."/>
            <person name="Cui Y."/>
            <person name="Guo X."/>
            <person name="Zheng S."/>
            <person name="Wang B."/>
            <person name="Yu K."/>
            <person name="Liang Q."/>
            <person name="Yang W."/>
            <person name="Lou X."/>
            <person name="Chen J."/>
            <person name="Feng M."/>
            <person name="Jian J."/>
            <person name="Zhang X."/>
            <person name="Luo G."/>
            <person name="Jiang Y."/>
            <person name="Liu J."/>
            <person name="Wang Z."/>
            <person name="Sha Y."/>
            <person name="Zhang B."/>
            <person name="Wu H."/>
            <person name="Tang D."/>
            <person name="Shen Q."/>
            <person name="Xue P."/>
            <person name="Zou S."/>
            <person name="Wang X."/>
            <person name="Liu X."/>
            <person name="Wang F."/>
            <person name="Yang Y."/>
            <person name="An X."/>
            <person name="Dong Z."/>
            <person name="Zhang K."/>
            <person name="Zhang X."/>
            <person name="Luo M.C."/>
            <person name="Dvorak J."/>
            <person name="Tong Y."/>
            <person name="Wang J."/>
            <person name="Yang H."/>
            <person name="Li Z."/>
            <person name="Wang D."/>
            <person name="Zhang A."/>
            <person name="Wang J."/>
        </authorList>
    </citation>
    <scope>NUCLEOTIDE SEQUENCE</scope>
</reference>
<dbReference type="GO" id="GO:0003700">
    <property type="term" value="F:DNA-binding transcription factor activity"/>
    <property type="evidence" value="ECO:0007669"/>
    <property type="project" value="InterPro"/>
</dbReference>
<dbReference type="GO" id="GO:0005634">
    <property type="term" value="C:nucleus"/>
    <property type="evidence" value="ECO:0007669"/>
    <property type="project" value="UniProtKB-SubCell"/>
</dbReference>
<dbReference type="PROSITE" id="PS51032">
    <property type="entry name" value="AP2_ERF"/>
    <property type="match status" value="1"/>
</dbReference>
<evidence type="ECO:0000256" key="2">
    <source>
        <dbReference type="ARBA" id="ARBA00023015"/>
    </source>
</evidence>